<sequence length="94" mass="10359">MKGIWNAPFKFRIKVKNFLLLFGINKNNVGKGGLKAGVVSSGNQGRGLLPGDSRGVDPRNIINSFYLSQPRHKKIQYLNVGHQHQNAGFINLTG</sequence>
<comment type="caution">
    <text evidence="1">The sequence shown here is derived from an EMBL/GenBank/DDBJ whole genome shotgun (WGS) entry which is preliminary data.</text>
</comment>
<dbReference type="EMBL" id="VSSQ01000171">
    <property type="protein sequence ID" value="MPL83080.1"/>
    <property type="molecule type" value="Genomic_DNA"/>
</dbReference>
<dbReference type="AlphaFoldDB" id="A0A644UVK0"/>
<proteinExistence type="predicted"/>
<reference evidence="1" key="1">
    <citation type="submission" date="2019-08" db="EMBL/GenBank/DDBJ databases">
        <authorList>
            <person name="Kucharzyk K."/>
            <person name="Murdoch R.W."/>
            <person name="Higgins S."/>
            <person name="Loffler F."/>
        </authorList>
    </citation>
    <scope>NUCLEOTIDE SEQUENCE</scope>
</reference>
<protein>
    <submittedName>
        <fullName evidence="1">Uncharacterized protein</fullName>
    </submittedName>
</protein>
<organism evidence="1">
    <name type="scientific">bioreactor metagenome</name>
    <dbReference type="NCBI Taxonomy" id="1076179"/>
    <lineage>
        <taxon>unclassified sequences</taxon>
        <taxon>metagenomes</taxon>
        <taxon>ecological metagenomes</taxon>
    </lineage>
</organism>
<name>A0A644UVK0_9ZZZZ</name>
<gene>
    <name evidence="1" type="ORF">SDC9_29030</name>
</gene>
<accession>A0A644UVK0</accession>
<evidence type="ECO:0000313" key="1">
    <source>
        <dbReference type="EMBL" id="MPL83080.1"/>
    </source>
</evidence>